<keyword evidence="9 14" id="KW-1133">Transmembrane helix</keyword>
<evidence type="ECO:0000256" key="14">
    <source>
        <dbReference type="SAM" id="Phobius"/>
    </source>
</evidence>
<name>A0A9Q1K7U8_9CARY</name>
<sequence length="392" mass="42825">MHRRYLQATPPPWTAAQTAVPQTASAAAMSAPPPPSGTNFTPGIIITVLVLAIAVILSASFYLLLRFLRRQRHRHHSSSSASVHHHHHRPNARQVSPAEKNPLIDALPLFSFDSLSGGAANSSADCAVCLSKFEPKDLLRLLPICCHAFHAECIDTWLAGNQTCPLCRSPIFLSESEILGKFSLPRQNSLSSSSITSGSRSFRVEIGNVSRRGVPNSGEIRRSFSIGDSFDYVLDDAVSEVPAGSFRMPAEFKVEPTAPPVEEYGALAAEVGPRGGWLKEYLSYSLSSSGTTSFRGSGRWFFTGSGRRSSTELPPSREPELDLEASQLSNEIGELFRWLSGQYCSEKIVHIIAQSSTPNPGETEFAYRHSATSNSLLILKLNQHIVSKLMYK</sequence>
<dbReference type="GO" id="GO:0016740">
    <property type="term" value="F:transferase activity"/>
    <property type="evidence" value="ECO:0007669"/>
    <property type="project" value="UniProtKB-KW"/>
</dbReference>
<evidence type="ECO:0000256" key="13">
    <source>
        <dbReference type="SAM" id="MobiDB-lite"/>
    </source>
</evidence>
<evidence type="ECO:0000256" key="1">
    <source>
        <dbReference type="ARBA" id="ARBA00004167"/>
    </source>
</evidence>
<feature type="region of interest" description="Disordered" evidence="13">
    <location>
        <begin position="76"/>
        <end position="97"/>
    </location>
</feature>
<evidence type="ECO:0000256" key="11">
    <source>
        <dbReference type="ARBA" id="ARBA00024209"/>
    </source>
</evidence>
<keyword evidence="3" id="KW-0808">Transferase</keyword>
<feature type="region of interest" description="Disordered" evidence="13">
    <location>
        <begin position="1"/>
        <end position="34"/>
    </location>
</feature>
<dbReference type="PROSITE" id="PS50089">
    <property type="entry name" value="ZF_RING_2"/>
    <property type="match status" value="1"/>
</dbReference>
<evidence type="ECO:0000256" key="5">
    <source>
        <dbReference type="ARBA" id="ARBA00022723"/>
    </source>
</evidence>
<evidence type="ECO:0000313" key="17">
    <source>
        <dbReference type="Proteomes" id="UP001153076"/>
    </source>
</evidence>
<dbReference type="InterPro" id="IPR001841">
    <property type="entry name" value="Znf_RING"/>
</dbReference>
<dbReference type="Gene3D" id="3.30.40.10">
    <property type="entry name" value="Zinc/RING finger domain, C3HC4 (zinc finger)"/>
    <property type="match status" value="1"/>
</dbReference>
<evidence type="ECO:0000259" key="15">
    <source>
        <dbReference type="PROSITE" id="PS50089"/>
    </source>
</evidence>
<dbReference type="PANTHER" id="PTHR45768:SF16">
    <property type="entry name" value="E3 UBIQUITIN-PROTEIN LIGASE ATL4"/>
    <property type="match status" value="1"/>
</dbReference>
<dbReference type="Pfam" id="PF13639">
    <property type="entry name" value="zf-RING_2"/>
    <property type="match status" value="1"/>
</dbReference>
<evidence type="ECO:0000313" key="16">
    <source>
        <dbReference type="EMBL" id="KAJ8438499.1"/>
    </source>
</evidence>
<protein>
    <recommendedName>
        <fullName evidence="15">RING-type domain-containing protein</fullName>
    </recommendedName>
</protein>
<dbReference type="Proteomes" id="UP001153076">
    <property type="component" value="Unassembled WGS sequence"/>
</dbReference>
<keyword evidence="8" id="KW-0862">Zinc</keyword>
<comment type="subcellular location">
    <subcellularLocation>
        <location evidence="1">Membrane</location>
        <topology evidence="1">Single-pass membrane protein</topology>
    </subcellularLocation>
</comment>
<gene>
    <name evidence="16" type="ORF">Cgig2_008986</name>
</gene>
<comment type="caution">
    <text evidence="16">The sequence shown here is derived from an EMBL/GenBank/DDBJ whole genome shotgun (WGS) entry which is preliminary data.</text>
</comment>
<evidence type="ECO:0000256" key="2">
    <source>
        <dbReference type="ARBA" id="ARBA00004906"/>
    </source>
</evidence>
<reference evidence="16" key="1">
    <citation type="submission" date="2022-04" db="EMBL/GenBank/DDBJ databases">
        <title>Carnegiea gigantea Genome sequencing and assembly v2.</title>
        <authorList>
            <person name="Copetti D."/>
            <person name="Sanderson M.J."/>
            <person name="Burquez A."/>
            <person name="Wojciechowski M.F."/>
        </authorList>
    </citation>
    <scope>NUCLEOTIDE SEQUENCE</scope>
    <source>
        <strain evidence="16">SGP5-SGP5p</strain>
        <tissue evidence="16">Aerial part</tissue>
    </source>
</reference>
<keyword evidence="5" id="KW-0479">Metal-binding</keyword>
<keyword evidence="10 14" id="KW-0472">Membrane</keyword>
<dbReference type="SUPFAM" id="SSF57850">
    <property type="entry name" value="RING/U-box"/>
    <property type="match status" value="1"/>
</dbReference>
<dbReference type="GO" id="GO:0016020">
    <property type="term" value="C:membrane"/>
    <property type="evidence" value="ECO:0007669"/>
    <property type="project" value="UniProtKB-SubCell"/>
</dbReference>
<evidence type="ECO:0000256" key="8">
    <source>
        <dbReference type="ARBA" id="ARBA00022833"/>
    </source>
</evidence>
<comment type="similarity">
    <text evidence="11">Belongs to the RING-type zinc finger family. ATL subfamily.</text>
</comment>
<keyword evidence="7" id="KW-0833">Ubl conjugation pathway</keyword>
<evidence type="ECO:0000256" key="9">
    <source>
        <dbReference type="ARBA" id="ARBA00022989"/>
    </source>
</evidence>
<accession>A0A9Q1K7U8</accession>
<feature type="compositionally biased region" description="Basic residues" evidence="13">
    <location>
        <begin position="76"/>
        <end position="91"/>
    </location>
</feature>
<organism evidence="16 17">
    <name type="scientific">Carnegiea gigantea</name>
    <dbReference type="NCBI Taxonomy" id="171969"/>
    <lineage>
        <taxon>Eukaryota</taxon>
        <taxon>Viridiplantae</taxon>
        <taxon>Streptophyta</taxon>
        <taxon>Embryophyta</taxon>
        <taxon>Tracheophyta</taxon>
        <taxon>Spermatophyta</taxon>
        <taxon>Magnoliopsida</taxon>
        <taxon>eudicotyledons</taxon>
        <taxon>Gunneridae</taxon>
        <taxon>Pentapetalae</taxon>
        <taxon>Caryophyllales</taxon>
        <taxon>Cactineae</taxon>
        <taxon>Cactaceae</taxon>
        <taxon>Cactoideae</taxon>
        <taxon>Echinocereeae</taxon>
        <taxon>Carnegiea</taxon>
    </lineage>
</organism>
<keyword evidence="4 14" id="KW-0812">Transmembrane</keyword>
<keyword evidence="6 12" id="KW-0863">Zinc-finger</keyword>
<dbReference type="EMBL" id="JAKOGI010000252">
    <property type="protein sequence ID" value="KAJ8438499.1"/>
    <property type="molecule type" value="Genomic_DNA"/>
</dbReference>
<dbReference type="OrthoDB" id="8062037at2759"/>
<evidence type="ECO:0000256" key="7">
    <source>
        <dbReference type="ARBA" id="ARBA00022786"/>
    </source>
</evidence>
<feature type="compositionally biased region" description="Low complexity" evidence="13">
    <location>
        <begin position="14"/>
        <end position="30"/>
    </location>
</feature>
<dbReference type="CDD" id="cd16461">
    <property type="entry name" value="RING-H2_EL5-like"/>
    <property type="match status" value="1"/>
</dbReference>
<dbReference type="GO" id="GO:0016567">
    <property type="term" value="P:protein ubiquitination"/>
    <property type="evidence" value="ECO:0007669"/>
    <property type="project" value="TreeGrafter"/>
</dbReference>
<dbReference type="SMART" id="SM00184">
    <property type="entry name" value="RING"/>
    <property type="match status" value="1"/>
</dbReference>
<comment type="pathway">
    <text evidence="2">Protein modification; protein ubiquitination.</text>
</comment>
<dbReference type="AlphaFoldDB" id="A0A9Q1K7U8"/>
<dbReference type="PANTHER" id="PTHR45768">
    <property type="entry name" value="E3 UBIQUITIN-PROTEIN LIGASE RNF13-LIKE"/>
    <property type="match status" value="1"/>
</dbReference>
<proteinExistence type="inferred from homology"/>
<dbReference type="GO" id="GO:0008270">
    <property type="term" value="F:zinc ion binding"/>
    <property type="evidence" value="ECO:0007669"/>
    <property type="project" value="UniProtKB-KW"/>
</dbReference>
<dbReference type="InterPro" id="IPR013083">
    <property type="entry name" value="Znf_RING/FYVE/PHD"/>
</dbReference>
<keyword evidence="17" id="KW-1185">Reference proteome</keyword>
<evidence type="ECO:0000256" key="12">
    <source>
        <dbReference type="PROSITE-ProRule" id="PRU00175"/>
    </source>
</evidence>
<evidence type="ECO:0000256" key="3">
    <source>
        <dbReference type="ARBA" id="ARBA00022679"/>
    </source>
</evidence>
<feature type="domain" description="RING-type" evidence="15">
    <location>
        <begin position="126"/>
        <end position="168"/>
    </location>
</feature>
<evidence type="ECO:0000256" key="4">
    <source>
        <dbReference type="ARBA" id="ARBA00022692"/>
    </source>
</evidence>
<evidence type="ECO:0000256" key="10">
    <source>
        <dbReference type="ARBA" id="ARBA00023136"/>
    </source>
</evidence>
<evidence type="ECO:0000256" key="6">
    <source>
        <dbReference type="ARBA" id="ARBA00022771"/>
    </source>
</evidence>
<feature type="transmembrane region" description="Helical" evidence="14">
    <location>
        <begin position="44"/>
        <end position="65"/>
    </location>
</feature>